<feature type="region of interest" description="Disordered" evidence="7">
    <location>
        <begin position="15"/>
        <end position="43"/>
    </location>
</feature>
<evidence type="ECO:0000313" key="11">
    <source>
        <dbReference type="Proteomes" id="UP001175261"/>
    </source>
</evidence>
<feature type="transmembrane region" description="Helical" evidence="8">
    <location>
        <begin position="385"/>
        <end position="408"/>
    </location>
</feature>
<feature type="transmembrane region" description="Helical" evidence="8">
    <location>
        <begin position="356"/>
        <end position="379"/>
    </location>
</feature>
<dbReference type="AlphaFoldDB" id="A0AA39L8E9"/>
<evidence type="ECO:0000256" key="4">
    <source>
        <dbReference type="ARBA" id="ARBA00022692"/>
    </source>
</evidence>
<protein>
    <recommendedName>
        <fullName evidence="9">Major facilitator superfamily (MFS) profile domain-containing protein</fullName>
    </recommendedName>
</protein>
<dbReference type="PROSITE" id="PS50850">
    <property type="entry name" value="MFS"/>
    <property type="match status" value="1"/>
</dbReference>
<dbReference type="EMBL" id="JAPDFR010000003">
    <property type="protein sequence ID" value="KAK0387948.1"/>
    <property type="molecule type" value="Genomic_DNA"/>
</dbReference>
<feature type="transmembrane region" description="Helical" evidence="8">
    <location>
        <begin position="328"/>
        <end position="349"/>
    </location>
</feature>
<accession>A0AA39L8E9</accession>
<keyword evidence="6 8" id="KW-0472">Membrane</keyword>
<sequence>MAHIDALAGPSVETQPLLRSSSASGTAQAAPERDSTTLSRASCSNESNAREYRSIAFALSAAMLAFLVNGMVIASLGVMVPYMQQDYDLSDIQVSAIFLAGPAGYCLSALTSDYIHGRFGRRAIAAVGPLCILIFAVAAAAARKQFQVLILATALGGFGGGLLDVSLCAWAGAMEYANTRSGLLHGAFSVGAAIGPFLAGILVSSDHTPWYTWYYVLAGAAALAGVVLLPVFRKDTGAKYREAQRAHESYVETESTGSALAYPSTWLFALFMLADNGGESTMSNWVVSFMIRIRGATPLLSSICSSGFWGGMAVGRLVLGVVTDRLGAPLAVSIYLLLALAVSGIFAVVQNHYLSVGLSMVLGFFFGPLFPSCIVQVIQSLPAGLHVPAVSFVASIGQVGVAILPYGLGAITHTFGLVAFQYIMMAEVASALLIWLVSLKVSASQLKRP</sequence>
<evidence type="ECO:0000256" key="3">
    <source>
        <dbReference type="ARBA" id="ARBA00022448"/>
    </source>
</evidence>
<dbReference type="PANTHER" id="PTHR23514:SF3">
    <property type="entry name" value="BYPASS OF STOP CODON PROTEIN 6"/>
    <property type="match status" value="1"/>
</dbReference>
<feature type="transmembrane region" description="Helical" evidence="8">
    <location>
        <begin position="183"/>
        <end position="205"/>
    </location>
</feature>
<evidence type="ECO:0000256" key="8">
    <source>
        <dbReference type="SAM" id="Phobius"/>
    </source>
</evidence>
<feature type="transmembrane region" description="Helical" evidence="8">
    <location>
        <begin position="415"/>
        <end position="437"/>
    </location>
</feature>
<keyword evidence="11" id="KW-1185">Reference proteome</keyword>
<dbReference type="GO" id="GO:0016020">
    <property type="term" value="C:membrane"/>
    <property type="evidence" value="ECO:0007669"/>
    <property type="project" value="TreeGrafter"/>
</dbReference>
<feature type="transmembrane region" description="Helical" evidence="8">
    <location>
        <begin position="148"/>
        <end position="171"/>
    </location>
</feature>
<gene>
    <name evidence="10" type="ORF">NLU13_4192</name>
</gene>
<feature type="compositionally biased region" description="Polar residues" evidence="7">
    <location>
        <begin position="15"/>
        <end position="27"/>
    </location>
</feature>
<dbReference type="InterPro" id="IPR036259">
    <property type="entry name" value="MFS_trans_sf"/>
</dbReference>
<evidence type="ECO:0000256" key="2">
    <source>
        <dbReference type="ARBA" id="ARBA00008335"/>
    </source>
</evidence>
<feature type="transmembrane region" description="Helical" evidence="8">
    <location>
        <begin position="123"/>
        <end position="142"/>
    </location>
</feature>
<dbReference type="SUPFAM" id="SSF103473">
    <property type="entry name" value="MFS general substrate transporter"/>
    <property type="match status" value="1"/>
</dbReference>
<reference evidence="10" key="1">
    <citation type="submission" date="2022-10" db="EMBL/GenBank/DDBJ databases">
        <title>Determination and structural analysis of whole genome sequence of Sarocladium strictum F4-1.</title>
        <authorList>
            <person name="Hu L."/>
            <person name="Jiang Y."/>
        </authorList>
    </citation>
    <scope>NUCLEOTIDE SEQUENCE</scope>
    <source>
        <strain evidence="10">F4-1</strain>
    </source>
</reference>
<feature type="transmembrane region" description="Helical" evidence="8">
    <location>
        <begin position="299"/>
        <end position="322"/>
    </location>
</feature>
<dbReference type="GO" id="GO:0012505">
    <property type="term" value="C:endomembrane system"/>
    <property type="evidence" value="ECO:0007669"/>
    <property type="project" value="UniProtKB-SubCell"/>
</dbReference>
<dbReference type="Pfam" id="PF07690">
    <property type="entry name" value="MFS_1"/>
    <property type="match status" value="1"/>
</dbReference>
<feature type="domain" description="Major facilitator superfamily (MFS) profile" evidence="9">
    <location>
        <begin position="58"/>
        <end position="442"/>
    </location>
</feature>
<proteinExistence type="inferred from homology"/>
<dbReference type="InterPro" id="IPR011701">
    <property type="entry name" value="MFS"/>
</dbReference>
<dbReference type="Gene3D" id="1.20.1250.20">
    <property type="entry name" value="MFS general substrate transporter like domains"/>
    <property type="match status" value="2"/>
</dbReference>
<feature type="transmembrane region" description="Helical" evidence="8">
    <location>
        <begin position="55"/>
        <end position="80"/>
    </location>
</feature>
<evidence type="ECO:0000313" key="10">
    <source>
        <dbReference type="EMBL" id="KAK0387948.1"/>
    </source>
</evidence>
<feature type="transmembrane region" description="Helical" evidence="8">
    <location>
        <begin position="211"/>
        <end position="232"/>
    </location>
</feature>
<name>A0AA39L8E9_SARSR</name>
<dbReference type="InterPro" id="IPR051788">
    <property type="entry name" value="MFS_Transporter"/>
</dbReference>
<dbReference type="PANTHER" id="PTHR23514">
    <property type="entry name" value="BYPASS OF STOP CODON PROTEIN 6"/>
    <property type="match status" value="1"/>
</dbReference>
<keyword evidence="4 8" id="KW-0812">Transmembrane</keyword>
<comment type="subcellular location">
    <subcellularLocation>
        <location evidence="1">Endomembrane system</location>
        <topology evidence="1">Multi-pass membrane protein</topology>
    </subcellularLocation>
</comment>
<dbReference type="Proteomes" id="UP001175261">
    <property type="component" value="Unassembled WGS sequence"/>
</dbReference>
<comment type="similarity">
    <text evidence="2">Belongs to the major facilitator superfamily.</text>
</comment>
<feature type="transmembrane region" description="Helical" evidence="8">
    <location>
        <begin position="92"/>
        <end position="111"/>
    </location>
</feature>
<evidence type="ECO:0000256" key="6">
    <source>
        <dbReference type="ARBA" id="ARBA00023136"/>
    </source>
</evidence>
<evidence type="ECO:0000256" key="5">
    <source>
        <dbReference type="ARBA" id="ARBA00022989"/>
    </source>
</evidence>
<evidence type="ECO:0000256" key="7">
    <source>
        <dbReference type="SAM" id="MobiDB-lite"/>
    </source>
</evidence>
<dbReference type="InterPro" id="IPR020846">
    <property type="entry name" value="MFS_dom"/>
</dbReference>
<keyword evidence="3" id="KW-0813">Transport</keyword>
<evidence type="ECO:0000259" key="9">
    <source>
        <dbReference type="PROSITE" id="PS50850"/>
    </source>
</evidence>
<evidence type="ECO:0000256" key="1">
    <source>
        <dbReference type="ARBA" id="ARBA00004127"/>
    </source>
</evidence>
<keyword evidence="5 8" id="KW-1133">Transmembrane helix</keyword>
<comment type="caution">
    <text evidence="10">The sequence shown here is derived from an EMBL/GenBank/DDBJ whole genome shotgun (WGS) entry which is preliminary data.</text>
</comment>
<organism evidence="10 11">
    <name type="scientific">Sarocladium strictum</name>
    <name type="common">Black bundle disease fungus</name>
    <name type="synonym">Acremonium strictum</name>
    <dbReference type="NCBI Taxonomy" id="5046"/>
    <lineage>
        <taxon>Eukaryota</taxon>
        <taxon>Fungi</taxon>
        <taxon>Dikarya</taxon>
        <taxon>Ascomycota</taxon>
        <taxon>Pezizomycotina</taxon>
        <taxon>Sordariomycetes</taxon>
        <taxon>Hypocreomycetidae</taxon>
        <taxon>Hypocreales</taxon>
        <taxon>Sarocladiaceae</taxon>
        <taxon>Sarocladium</taxon>
    </lineage>
</organism>
<dbReference type="GO" id="GO:0022857">
    <property type="term" value="F:transmembrane transporter activity"/>
    <property type="evidence" value="ECO:0007669"/>
    <property type="project" value="InterPro"/>
</dbReference>